<dbReference type="OrthoDB" id="8195814at2759"/>
<keyword evidence="3 8" id="KW-0812">Transmembrane</keyword>
<evidence type="ECO:0000256" key="4">
    <source>
        <dbReference type="ARBA" id="ARBA00022989"/>
    </source>
</evidence>
<evidence type="ECO:0000256" key="6">
    <source>
        <dbReference type="ARBA" id="ARBA00023170"/>
    </source>
</evidence>
<comment type="subcellular location">
    <subcellularLocation>
        <location evidence="1">Cell membrane</location>
        <topology evidence="1">Multi-pass membrane protein</topology>
    </subcellularLocation>
</comment>
<dbReference type="GO" id="GO:0005886">
    <property type="term" value="C:plasma membrane"/>
    <property type="evidence" value="ECO:0007669"/>
    <property type="project" value="UniProtKB-SubCell"/>
</dbReference>
<keyword evidence="6 9" id="KW-0675">Receptor</keyword>
<sequence length="130" mass="15577">MKKYAMFEISDRFSALNRNDCPLEALGNYNETYISFGVQKNYPYKKAIDYALIKFIEVGLMDALADRWLNIRLENIEQIQFKMIDLHQVYLIFLILCWGGLISFTILILENIIYYYEMKDVQRRRNFGYT</sequence>
<dbReference type="PANTHER" id="PTHR42643">
    <property type="entry name" value="IONOTROPIC RECEPTOR 20A-RELATED"/>
    <property type="match status" value="1"/>
</dbReference>
<feature type="transmembrane region" description="Helical" evidence="8">
    <location>
        <begin position="90"/>
        <end position="116"/>
    </location>
</feature>
<organism evidence="9 10">
    <name type="scientific">Lasius niger</name>
    <name type="common">Black garden ant</name>
    <dbReference type="NCBI Taxonomy" id="67767"/>
    <lineage>
        <taxon>Eukaryota</taxon>
        <taxon>Metazoa</taxon>
        <taxon>Ecdysozoa</taxon>
        <taxon>Arthropoda</taxon>
        <taxon>Hexapoda</taxon>
        <taxon>Insecta</taxon>
        <taxon>Pterygota</taxon>
        <taxon>Neoptera</taxon>
        <taxon>Endopterygota</taxon>
        <taxon>Hymenoptera</taxon>
        <taxon>Apocrita</taxon>
        <taxon>Aculeata</taxon>
        <taxon>Formicoidea</taxon>
        <taxon>Formicidae</taxon>
        <taxon>Formicinae</taxon>
        <taxon>Lasius</taxon>
        <taxon>Lasius</taxon>
    </lineage>
</organism>
<keyword evidence="10" id="KW-1185">Reference proteome</keyword>
<dbReference type="PANTHER" id="PTHR42643:SF24">
    <property type="entry name" value="IONOTROPIC RECEPTOR 60A"/>
    <property type="match status" value="1"/>
</dbReference>
<evidence type="ECO:0000256" key="2">
    <source>
        <dbReference type="ARBA" id="ARBA00022475"/>
    </source>
</evidence>
<reference evidence="9 10" key="1">
    <citation type="submission" date="2015-04" db="EMBL/GenBank/DDBJ databases">
        <title>Lasius niger genome sequencing.</title>
        <authorList>
            <person name="Konorov E.A."/>
            <person name="Nikitin M.A."/>
            <person name="Kirill M.V."/>
            <person name="Chang P."/>
        </authorList>
    </citation>
    <scope>NUCLEOTIDE SEQUENCE [LARGE SCALE GENOMIC DNA]</scope>
    <source>
        <tissue evidence="9">Whole</tissue>
    </source>
</reference>
<dbReference type="EMBL" id="LBMM01020350">
    <property type="protein sequence ID" value="KMQ83304.1"/>
    <property type="molecule type" value="Genomic_DNA"/>
</dbReference>
<keyword evidence="5 8" id="KW-0472">Membrane</keyword>
<gene>
    <name evidence="9" type="ORF">RF55_20392</name>
</gene>
<evidence type="ECO:0000313" key="10">
    <source>
        <dbReference type="Proteomes" id="UP000036403"/>
    </source>
</evidence>
<evidence type="ECO:0000256" key="1">
    <source>
        <dbReference type="ARBA" id="ARBA00004651"/>
    </source>
</evidence>
<dbReference type="InterPro" id="IPR052192">
    <property type="entry name" value="Insect_Ionotropic_Sensory_Rcpt"/>
</dbReference>
<dbReference type="PaxDb" id="67767-A0A0J7JZ29"/>
<comment type="caution">
    <text evidence="9">The sequence shown here is derived from an EMBL/GenBank/DDBJ whole genome shotgun (WGS) entry which is preliminary data.</text>
</comment>
<accession>A0A0J7JZ29</accession>
<dbReference type="Proteomes" id="UP000036403">
    <property type="component" value="Unassembled WGS sequence"/>
</dbReference>
<evidence type="ECO:0000313" key="9">
    <source>
        <dbReference type="EMBL" id="KMQ83304.1"/>
    </source>
</evidence>
<proteinExistence type="predicted"/>
<dbReference type="SUPFAM" id="SSF53850">
    <property type="entry name" value="Periplasmic binding protein-like II"/>
    <property type="match status" value="1"/>
</dbReference>
<dbReference type="AlphaFoldDB" id="A0A0J7JZ29"/>
<keyword evidence="7" id="KW-0325">Glycoprotein</keyword>
<evidence type="ECO:0000256" key="8">
    <source>
        <dbReference type="SAM" id="Phobius"/>
    </source>
</evidence>
<keyword evidence="4 8" id="KW-1133">Transmembrane helix</keyword>
<keyword evidence="2" id="KW-1003">Cell membrane</keyword>
<name>A0A0J7JZ29_LASNI</name>
<protein>
    <submittedName>
        <fullName evidence="9">Glutamate receptor kainate 4-like protein</fullName>
    </submittedName>
</protein>
<evidence type="ECO:0000256" key="5">
    <source>
        <dbReference type="ARBA" id="ARBA00023136"/>
    </source>
</evidence>
<dbReference type="Gene3D" id="3.40.190.10">
    <property type="entry name" value="Periplasmic binding protein-like II"/>
    <property type="match status" value="2"/>
</dbReference>
<evidence type="ECO:0000256" key="7">
    <source>
        <dbReference type="ARBA" id="ARBA00023180"/>
    </source>
</evidence>
<evidence type="ECO:0000256" key="3">
    <source>
        <dbReference type="ARBA" id="ARBA00022692"/>
    </source>
</evidence>